<dbReference type="InterPro" id="IPR012338">
    <property type="entry name" value="Beta-lactam/transpept-like"/>
</dbReference>
<dbReference type="InterPro" id="IPR045155">
    <property type="entry name" value="Beta-lactam_cat"/>
</dbReference>
<keyword evidence="3" id="KW-1185">Reference proteome</keyword>
<dbReference type="eggNOG" id="COG2367">
    <property type="taxonomic scope" value="Bacteria"/>
</dbReference>
<comment type="caution">
    <text evidence="2">The sequence shown here is derived from an EMBL/GenBank/DDBJ whole genome shotgun (WGS) entry which is preliminary data.</text>
</comment>
<name>A0A1U7M079_9FIRM</name>
<evidence type="ECO:0000313" key="2">
    <source>
        <dbReference type="EMBL" id="OLR64956.1"/>
    </source>
</evidence>
<proteinExistence type="predicted"/>
<evidence type="ECO:0000313" key="3">
    <source>
        <dbReference type="Proteomes" id="UP000187166"/>
    </source>
</evidence>
<dbReference type="Gene3D" id="3.40.710.10">
    <property type="entry name" value="DD-peptidase/beta-lactamase superfamily"/>
    <property type="match status" value="1"/>
</dbReference>
<organism evidence="2 3">
    <name type="scientific">Peptoniphilus porci</name>
    <dbReference type="NCBI Taxonomy" id="2652280"/>
    <lineage>
        <taxon>Bacteria</taxon>
        <taxon>Bacillati</taxon>
        <taxon>Bacillota</taxon>
        <taxon>Tissierellia</taxon>
        <taxon>Tissierellales</taxon>
        <taxon>Peptoniphilaceae</taxon>
        <taxon>Peptoniphilus</taxon>
    </lineage>
</organism>
<dbReference type="PANTHER" id="PTHR35333:SF3">
    <property type="entry name" value="BETA-LACTAMASE-TYPE TRANSPEPTIDASE FOLD CONTAINING PROTEIN"/>
    <property type="match status" value="1"/>
</dbReference>
<gene>
    <name evidence="2" type="ORF">BIV18_05235</name>
</gene>
<accession>A0A1U7M079</accession>
<dbReference type="PANTHER" id="PTHR35333">
    <property type="entry name" value="BETA-LACTAMASE"/>
    <property type="match status" value="1"/>
</dbReference>
<dbReference type="SUPFAM" id="SSF56601">
    <property type="entry name" value="beta-lactamase/transpeptidase-like"/>
    <property type="match status" value="1"/>
</dbReference>
<dbReference type="GO" id="GO:0008800">
    <property type="term" value="F:beta-lactamase activity"/>
    <property type="evidence" value="ECO:0007669"/>
    <property type="project" value="InterPro"/>
</dbReference>
<evidence type="ECO:0000259" key="1">
    <source>
        <dbReference type="Pfam" id="PF13354"/>
    </source>
</evidence>
<dbReference type="AlphaFoldDB" id="A0A1U7M079"/>
<sequence>MLLEEKIKSLINEVQGEFGVYFEDTVDGTKILLNENIVFSAASTIKIPLVALGLKLSEEGKFGLNDEIEIKPENRVGGTGVLKTLNRNYKPTVSDLMTLAITVSDNVATNQLVDLVGGFDNINEFSKSLGLNDTKFQRKMLDLKSLQEGKDNFTTAKDLGTILSLVAKDECVSKESSELLLKMMKMQQFRQKLPNLIPAITSYDAKATADLPDEGKVLVANKTGDLWKVQHDVGIFILPKGERYVISVFSQKLAEDYEGIETISKISKAAYEYMIDKYNY</sequence>
<dbReference type="PRINTS" id="PR00118">
    <property type="entry name" value="BLACTAMASEA"/>
</dbReference>
<dbReference type="STRING" id="1465756.BIV18_05235"/>
<feature type="domain" description="Beta-lactamase class A catalytic" evidence="1">
    <location>
        <begin position="19"/>
        <end position="249"/>
    </location>
</feature>
<dbReference type="EMBL" id="MJIH01000001">
    <property type="protein sequence ID" value="OLR64956.1"/>
    <property type="molecule type" value="Genomic_DNA"/>
</dbReference>
<protein>
    <recommendedName>
        <fullName evidence="1">Beta-lactamase class A catalytic domain-containing protein</fullName>
    </recommendedName>
</protein>
<dbReference type="InterPro" id="IPR000871">
    <property type="entry name" value="Beta-lactam_class-A"/>
</dbReference>
<dbReference type="Proteomes" id="UP000187166">
    <property type="component" value="Unassembled WGS sequence"/>
</dbReference>
<reference evidence="2 3" key="1">
    <citation type="journal article" date="2016" name="Appl. Environ. Microbiol.">
        <title>Function and Phylogeny of Bacterial Butyryl Coenzyme A:Acetate Transferases and Their Diversity in the Proximal Colon of Swine.</title>
        <authorList>
            <person name="Trachsel J."/>
            <person name="Bayles D.O."/>
            <person name="Looft T."/>
            <person name="Levine U.Y."/>
            <person name="Allen H.K."/>
        </authorList>
    </citation>
    <scope>NUCLEOTIDE SEQUENCE [LARGE SCALE GENOMIC DNA]</scope>
    <source>
        <strain evidence="2 3">35-6-1</strain>
    </source>
</reference>
<dbReference type="Pfam" id="PF13354">
    <property type="entry name" value="Beta-lactamase2"/>
    <property type="match status" value="1"/>
</dbReference>
<dbReference type="GO" id="GO:0046677">
    <property type="term" value="P:response to antibiotic"/>
    <property type="evidence" value="ECO:0007669"/>
    <property type="project" value="InterPro"/>
</dbReference>
<dbReference type="GO" id="GO:0030655">
    <property type="term" value="P:beta-lactam antibiotic catabolic process"/>
    <property type="evidence" value="ECO:0007669"/>
    <property type="project" value="InterPro"/>
</dbReference>